<feature type="domain" description="Enhancer of polycomb-like N-terminal" evidence="8">
    <location>
        <begin position="7"/>
        <end position="142"/>
    </location>
</feature>
<evidence type="ECO:0000256" key="1">
    <source>
        <dbReference type="ARBA" id="ARBA00004123"/>
    </source>
</evidence>
<dbReference type="GO" id="GO:0005634">
    <property type="term" value="C:nucleus"/>
    <property type="evidence" value="ECO:0007669"/>
    <property type="project" value="UniProtKB-SubCell"/>
</dbReference>
<evidence type="ECO:0000256" key="3">
    <source>
        <dbReference type="ARBA" id="ARBA00023015"/>
    </source>
</evidence>
<evidence type="ECO:0000256" key="2">
    <source>
        <dbReference type="ARBA" id="ARBA00008035"/>
    </source>
</evidence>
<feature type="region of interest" description="Disordered" evidence="7">
    <location>
        <begin position="820"/>
        <end position="841"/>
    </location>
</feature>
<evidence type="ECO:0000256" key="7">
    <source>
        <dbReference type="SAM" id="MobiDB-lite"/>
    </source>
</evidence>
<evidence type="ECO:0000256" key="4">
    <source>
        <dbReference type="ARBA" id="ARBA00023163"/>
    </source>
</evidence>
<comment type="similarity">
    <text evidence="2 6">Belongs to the enhancer of polycomb family.</text>
</comment>
<name>A0A1B6CUK2_9HEMI</name>
<dbReference type="PANTHER" id="PTHR14898">
    <property type="entry name" value="ENHANCER OF POLYCOMB"/>
    <property type="match status" value="1"/>
</dbReference>
<evidence type="ECO:0000256" key="6">
    <source>
        <dbReference type="RuleBase" id="RU361124"/>
    </source>
</evidence>
<feature type="compositionally biased region" description="Basic residues" evidence="7">
    <location>
        <begin position="321"/>
        <end position="331"/>
    </location>
</feature>
<dbReference type="InterPro" id="IPR019542">
    <property type="entry name" value="Enhancer_polycomb-like_N"/>
</dbReference>
<accession>A0A1B6CUK2</accession>
<protein>
    <recommendedName>
        <fullName evidence="6">Enhancer of polycomb-like protein</fullName>
    </recommendedName>
</protein>
<sequence length="853" mass="96254">MNKLSFRARALDASKPMPIYMSEEIPDLPEYSAINRAVPQMPSGMEKEEECEHHLQRAIVTGLIIPTPEVTHIEDTSVYDRLYPPSYKAPRQLIHMQPFTMEHDIPDYDMDSEDEVWVSDQVKINLEITPLKFEEMMDRLEKNSGHSVVTQSEAKLLLNKEDDDVILAVYDYWLNKRLKQQTPLIPFVKTEGHRGGSGNNNNPYLAFRRRTEKMQTRKNRKNDEASYEKMIKLRRELSRALTILELVKRRENSKRELCHLNIEIFEKRYQAKDFTGQLLAEVSAMKQSRPAFAPIFTNQYGVSNHTTNWTKPTKEDGLPRKEKRQYKRRKHKGTAILPHAQVMFHGGMPNTLTATDDEVVVSPQSPHNEENPFVFQRNKFCKYQAPISNGSLGNWPWCSRDEGGMADRRFRYSLTSLTTPTPRCIGYARRRLGRGGRVLLDRAGPQVDDYWKELDFTILGNTEHKERLATEPCKNIPHFAPIAESTDIFKSKSVTLQVDDITNSSSNDCSSSSVQLFLSELFPSIADAAFGDCNTEIKVEPELIEDEKTTIATSRIDSITNVNSNSLKDSQPRLLERLTAKPTSCNNAATRKEKLTKVNLNNASARRNMYKMSEKRENPSGSLIDRWAKFETNNHEPGGAGTGVKKRKCSLAQFESDGQTSCSKFRTTSKDIKTLSKHYFSNNPGRKSVTDSSYNNVVSSDMLVTSDLGNATGVSDALTSNDRLTVPVPVSILKDAPLLTHRNSNMIASISSLLRQTQTVEHKPQAINGIGNSNEGTGGRLIQVKHPVATYNKKKGSQQVQAVSVNNKVISWIPSENISDKSTEFLPGSQPATDKTIQQHKTKNGAIKMEVDL</sequence>
<dbReference type="AlphaFoldDB" id="A0A1B6CUK2"/>
<dbReference type="GO" id="GO:0006357">
    <property type="term" value="P:regulation of transcription by RNA polymerase II"/>
    <property type="evidence" value="ECO:0007669"/>
    <property type="project" value="InterPro"/>
</dbReference>
<evidence type="ECO:0000259" key="8">
    <source>
        <dbReference type="Pfam" id="PF10513"/>
    </source>
</evidence>
<keyword evidence="5 6" id="KW-0539">Nucleus</keyword>
<keyword evidence="3 6" id="KW-0805">Transcription regulation</keyword>
<reference evidence="9" key="1">
    <citation type="submission" date="2015-12" db="EMBL/GenBank/DDBJ databases">
        <title>De novo transcriptome assembly of four potential Pierce s Disease insect vectors from Arizona vineyards.</title>
        <authorList>
            <person name="Tassone E.E."/>
        </authorList>
    </citation>
    <scope>NUCLEOTIDE SEQUENCE</scope>
</reference>
<dbReference type="GO" id="GO:0035267">
    <property type="term" value="C:NuA4 histone acetyltransferase complex"/>
    <property type="evidence" value="ECO:0007669"/>
    <property type="project" value="InterPro"/>
</dbReference>
<gene>
    <name evidence="9" type="ORF">g.30509</name>
</gene>
<dbReference type="EMBL" id="GEDC01020132">
    <property type="protein sequence ID" value="JAS17166.1"/>
    <property type="molecule type" value="Transcribed_RNA"/>
</dbReference>
<feature type="region of interest" description="Disordered" evidence="7">
    <location>
        <begin position="306"/>
        <end position="331"/>
    </location>
</feature>
<keyword evidence="4 6" id="KW-0804">Transcription</keyword>
<evidence type="ECO:0000313" key="9">
    <source>
        <dbReference type="EMBL" id="JAS17166.1"/>
    </source>
</evidence>
<comment type="subcellular location">
    <subcellularLocation>
        <location evidence="1 6">Nucleus</location>
    </subcellularLocation>
</comment>
<evidence type="ECO:0000256" key="5">
    <source>
        <dbReference type="ARBA" id="ARBA00023242"/>
    </source>
</evidence>
<dbReference type="Pfam" id="PF10513">
    <property type="entry name" value="EPL1"/>
    <property type="match status" value="1"/>
</dbReference>
<proteinExistence type="inferred from homology"/>
<dbReference type="InterPro" id="IPR024943">
    <property type="entry name" value="Enhancer_polycomb"/>
</dbReference>
<organism evidence="9">
    <name type="scientific">Clastoptera arizonana</name>
    <name type="common">Arizona spittle bug</name>
    <dbReference type="NCBI Taxonomy" id="38151"/>
    <lineage>
        <taxon>Eukaryota</taxon>
        <taxon>Metazoa</taxon>
        <taxon>Ecdysozoa</taxon>
        <taxon>Arthropoda</taxon>
        <taxon>Hexapoda</taxon>
        <taxon>Insecta</taxon>
        <taxon>Pterygota</taxon>
        <taxon>Neoptera</taxon>
        <taxon>Paraneoptera</taxon>
        <taxon>Hemiptera</taxon>
        <taxon>Auchenorrhyncha</taxon>
        <taxon>Cercopoidea</taxon>
        <taxon>Clastopteridae</taxon>
        <taxon>Clastoptera</taxon>
    </lineage>
</organism>